<dbReference type="Gene3D" id="1.10.287.140">
    <property type="match status" value="1"/>
</dbReference>
<feature type="domain" description="Glutamate/phenylalanine/leucine/valine/L-tryptophan dehydrogenase dimerisation" evidence="3">
    <location>
        <begin position="110"/>
        <end position="214"/>
    </location>
</feature>
<reference evidence="4" key="1">
    <citation type="submission" date="2022-03" db="EMBL/GenBank/DDBJ databases">
        <authorList>
            <person name="Lindestad O."/>
        </authorList>
    </citation>
    <scope>NUCLEOTIDE SEQUENCE</scope>
</reference>
<dbReference type="InterPro" id="IPR046346">
    <property type="entry name" value="Aminoacid_DH-like_N_sf"/>
</dbReference>
<name>A0A8S4SCR9_9NEOP</name>
<dbReference type="SUPFAM" id="SSF53223">
    <property type="entry name" value="Aminoacid dehydrogenase-like, N-terminal domain"/>
    <property type="match status" value="1"/>
</dbReference>
<comment type="similarity">
    <text evidence="1">Belongs to the Glu/Leu/Phe/Val dehydrogenases family.</text>
</comment>
<comment type="caution">
    <text evidence="4">The sequence shown here is derived from an EMBL/GenBank/DDBJ whole genome shotgun (WGS) entry which is preliminary data.</text>
</comment>
<gene>
    <name evidence="4" type="primary">jg7137</name>
    <name evidence="4" type="ORF">PAEG_LOCUS22855</name>
</gene>
<keyword evidence="5" id="KW-1185">Reference proteome</keyword>
<dbReference type="OrthoDB" id="6718861at2759"/>
<dbReference type="PANTHER" id="PTHR11606:SF13">
    <property type="entry name" value="GLUTAMATE DEHYDROGENASE 1, MITOCHONDRIAL"/>
    <property type="match status" value="1"/>
</dbReference>
<dbReference type="GO" id="GO:0005739">
    <property type="term" value="C:mitochondrion"/>
    <property type="evidence" value="ECO:0007669"/>
    <property type="project" value="TreeGrafter"/>
</dbReference>
<proteinExistence type="inferred from homology"/>
<dbReference type="EMBL" id="CAKXAJ010026095">
    <property type="protein sequence ID" value="CAH2255845.1"/>
    <property type="molecule type" value="Genomic_DNA"/>
</dbReference>
<dbReference type="AlphaFoldDB" id="A0A8S4SCR9"/>
<evidence type="ECO:0000256" key="1">
    <source>
        <dbReference type="ARBA" id="ARBA00006382"/>
    </source>
</evidence>
<evidence type="ECO:0000313" key="4">
    <source>
        <dbReference type="EMBL" id="CAH2255845.1"/>
    </source>
</evidence>
<organism evidence="4 5">
    <name type="scientific">Pararge aegeria aegeria</name>
    <dbReference type="NCBI Taxonomy" id="348720"/>
    <lineage>
        <taxon>Eukaryota</taxon>
        <taxon>Metazoa</taxon>
        <taxon>Ecdysozoa</taxon>
        <taxon>Arthropoda</taxon>
        <taxon>Hexapoda</taxon>
        <taxon>Insecta</taxon>
        <taxon>Pterygota</taxon>
        <taxon>Neoptera</taxon>
        <taxon>Endopterygota</taxon>
        <taxon>Lepidoptera</taxon>
        <taxon>Glossata</taxon>
        <taxon>Ditrysia</taxon>
        <taxon>Papilionoidea</taxon>
        <taxon>Nymphalidae</taxon>
        <taxon>Satyrinae</taxon>
        <taxon>Satyrini</taxon>
        <taxon>Parargina</taxon>
        <taxon>Pararge</taxon>
    </lineage>
</organism>
<dbReference type="GO" id="GO:0004352">
    <property type="term" value="F:glutamate dehydrogenase (NAD+) activity"/>
    <property type="evidence" value="ECO:0007669"/>
    <property type="project" value="TreeGrafter"/>
</dbReference>
<dbReference type="InterPro" id="IPR033524">
    <property type="entry name" value="Glu/Leu/Phe/Val_DH_AS"/>
</dbReference>
<accession>A0A8S4SCR9</accession>
<dbReference type="InterPro" id="IPR006097">
    <property type="entry name" value="Glu/Leu/Phe/Val/Trp_DH_dimer"/>
</dbReference>
<sequence length="238" mass="26926">MLHLKNIAKTVATPLKNTIQNEGVNNMLRVVPGAVNVCCRTYASHEIPDRLKDIPTSANPRFFDMVEYFFHRACQVIEDKLVEDMKSRVSIEERKKRVAGILKLMQPCDHIIEIQFPLRRDSGDYEMILGYRAQHSSHRTPTKGGIRFSSDVTRDEVKALSALMTFKCACVDVPFGGAKAGIKINPKEYSEHELEKITRRFTLELAKKGFIGKNKISVIYSTADLFCPGRYVAVVDFG</sequence>
<dbReference type="Pfam" id="PF02812">
    <property type="entry name" value="ELFV_dehydrog_N"/>
    <property type="match status" value="1"/>
</dbReference>
<dbReference type="PANTHER" id="PTHR11606">
    <property type="entry name" value="GLUTAMATE DEHYDROGENASE"/>
    <property type="match status" value="1"/>
</dbReference>
<dbReference type="GO" id="GO:0006538">
    <property type="term" value="P:L-glutamate catabolic process"/>
    <property type="evidence" value="ECO:0007669"/>
    <property type="project" value="TreeGrafter"/>
</dbReference>
<dbReference type="Proteomes" id="UP000838756">
    <property type="component" value="Unassembled WGS sequence"/>
</dbReference>
<keyword evidence="2" id="KW-0560">Oxidoreductase</keyword>
<evidence type="ECO:0000256" key="2">
    <source>
        <dbReference type="ARBA" id="ARBA00023002"/>
    </source>
</evidence>
<protein>
    <submittedName>
        <fullName evidence="4">Jg7137 protein</fullName>
    </submittedName>
</protein>
<evidence type="ECO:0000259" key="3">
    <source>
        <dbReference type="Pfam" id="PF02812"/>
    </source>
</evidence>
<dbReference type="PROSITE" id="PS00074">
    <property type="entry name" value="GLFV_DEHYDROGENASE"/>
    <property type="match status" value="1"/>
</dbReference>
<dbReference type="Gene3D" id="3.40.50.10860">
    <property type="entry name" value="Leucine Dehydrogenase, chain A, domain 1"/>
    <property type="match status" value="1"/>
</dbReference>
<evidence type="ECO:0000313" key="5">
    <source>
        <dbReference type="Proteomes" id="UP000838756"/>
    </source>
</evidence>